<evidence type="ECO:0000313" key="2">
    <source>
        <dbReference type="Proteomes" id="UP000006740"/>
    </source>
</evidence>
<organism evidence="1 2">
    <name type="scientific">Bifidobacterium longum subsp. longum (strain JDM301)</name>
    <dbReference type="NCBI Taxonomy" id="759350"/>
    <lineage>
        <taxon>Bacteria</taxon>
        <taxon>Bacillati</taxon>
        <taxon>Actinomycetota</taxon>
        <taxon>Actinomycetes</taxon>
        <taxon>Bifidobacteriales</taxon>
        <taxon>Bifidobacteriaceae</taxon>
        <taxon>Bifidobacterium</taxon>
    </lineage>
</organism>
<reference evidence="1 2" key="1">
    <citation type="journal article" date="2010" name="J. Bacteriol.">
        <title>Complete genome sequence of Bifidobacterium longum JDM301.</title>
        <authorList>
            <person name="Wei Y.X."/>
            <person name="Zhang Z.Y."/>
            <person name="Liu C."/>
            <person name="Zhu Y.Z."/>
            <person name="Zhu Y.Q."/>
            <person name="Zheng H."/>
            <person name="Zhao G.P."/>
            <person name="Wang S."/>
            <person name="Guo X.K."/>
        </authorList>
    </citation>
    <scope>NUCLEOTIDE SEQUENCE [LARGE SCALE GENOMIC DNA]</scope>
    <source>
        <strain evidence="1 2">JDM301</strain>
    </source>
</reference>
<dbReference type="KEGG" id="bll:BLJ_0494"/>
<dbReference type="AlphaFoldDB" id="D6ZSW5"/>
<dbReference type="HOGENOM" id="CLU_1966278_0_0_11"/>
<dbReference type="Proteomes" id="UP000006740">
    <property type="component" value="Chromosome"/>
</dbReference>
<sequence length="127" mass="14864">MTSSIRQTRRRFTALRAMLIGGSRREQVLFAGVMKELLAPINNPRYVIIGKEWGVRTYGVSFPCPSIFARRQQDAEILRRQLDRCLTHCTMVYTRTEEGRRTLLRCQTRSFLNRDEQLPRILTTTSE</sequence>
<evidence type="ECO:0000313" key="1">
    <source>
        <dbReference type="EMBL" id="ADG99970.1"/>
    </source>
</evidence>
<gene>
    <name evidence="1" type="ordered locus">BLJ_0494</name>
</gene>
<proteinExistence type="predicted"/>
<dbReference type="EMBL" id="CP002010">
    <property type="protein sequence ID" value="ADG99970.1"/>
    <property type="molecule type" value="Genomic_DNA"/>
</dbReference>
<name>D6ZSW5_BIFLJ</name>
<protein>
    <submittedName>
        <fullName evidence="1">Uncharacterized protein</fullName>
    </submittedName>
</protein>
<accession>D6ZSW5</accession>